<gene>
    <name evidence="2" type="ORF">HMPREF3180_02199</name>
</gene>
<dbReference type="AlphaFoldDB" id="A0A133ZWM1"/>
<comment type="caution">
    <text evidence="2">The sequence shown here is derived from an EMBL/GenBank/DDBJ whole genome shotgun (WGS) entry which is preliminary data.</text>
</comment>
<dbReference type="OrthoDB" id="81428at2"/>
<dbReference type="Proteomes" id="UP000070483">
    <property type="component" value="Unassembled WGS sequence"/>
</dbReference>
<keyword evidence="1" id="KW-0732">Signal</keyword>
<evidence type="ECO:0008006" key="4">
    <source>
        <dbReference type="Google" id="ProtNLM"/>
    </source>
</evidence>
<protein>
    <recommendedName>
        <fullName evidence="4">Lipoprotein</fullName>
    </recommendedName>
</protein>
<organism evidence="2 3">
    <name type="scientific">Leptotrichia wadei</name>
    <dbReference type="NCBI Taxonomy" id="157687"/>
    <lineage>
        <taxon>Bacteria</taxon>
        <taxon>Fusobacteriati</taxon>
        <taxon>Fusobacteriota</taxon>
        <taxon>Fusobacteriia</taxon>
        <taxon>Fusobacteriales</taxon>
        <taxon>Leptotrichiaceae</taxon>
        <taxon>Leptotrichia</taxon>
    </lineage>
</organism>
<name>A0A133ZWM1_9FUSO</name>
<dbReference type="RefSeq" id="WP_060918650.1">
    <property type="nucleotide sequence ID" value="NZ_KQ960114.1"/>
</dbReference>
<evidence type="ECO:0000256" key="1">
    <source>
        <dbReference type="SAM" id="SignalP"/>
    </source>
</evidence>
<dbReference type="PROSITE" id="PS51257">
    <property type="entry name" value="PROKAR_LIPOPROTEIN"/>
    <property type="match status" value="1"/>
</dbReference>
<sequence>MKKIILLICILIGVSSCDMIAEDIQESKIYFANRKYDKERNKIGWELLKGDTEKILWNNMELILPKNTKIKKEPGKPKYETGNLEYNEVVLEIKFVYIPNKNDGNICFAEPTPFKQWYKKKDNDYYFLYADNFENTKSNMVLAEKIAKENGFTECKNGLR</sequence>
<dbReference type="EMBL" id="LSDD01000163">
    <property type="protein sequence ID" value="KXB59842.1"/>
    <property type="molecule type" value="Genomic_DNA"/>
</dbReference>
<dbReference type="STRING" id="157687.HMPREF3180_02199"/>
<evidence type="ECO:0000313" key="3">
    <source>
        <dbReference type="Proteomes" id="UP000070483"/>
    </source>
</evidence>
<feature type="signal peptide" evidence="1">
    <location>
        <begin position="1"/>
        <end position="21"/>
    </location>
</feature>
<reference evidence="3" key="1">
    <citation type="submission" date="2016-01" db="EMBL/GenBank/DDBJ databases">
        <authorList>
            <person name="Mitreva M."/>
            <person name="Pepin K.H."/>
            <person name="Mihindukulasuriya K.A."/>
            <person name="Fulton R."/>
            <person name="Fronick C."/>
            <person name="O'Laughlin M."/>
            <person name="Miner T."/>
            <person name="Herter B."/>
            <person name="Rosa B.A."/>
            <person name="Cordes M."/>
            <person name="Tomlinson C."/>
            <person name="Wollam A."/>
            <person name="Palsikar V.B."/>
            <person name="Mardis E.R."/>
            <person name="Wilson R.K."/>
        </authorList>
    </citation>
    <scope>NUCLEOTIDE SEQUENCE [LARGE SCALE GENOMIC DNA]</scope>
    <source>
        <strain evidence="3">KA00185</strain>
    </source>
</reference>
<accession>A0A133ZWM1</accession>
<keyword evidence="3" id="KW-1185">Reference proteome</keyword>
<evidence type="ECO:0000313" key="2">
    <source>
        <dbReference type="EMBL" id="KXB59842.1"/>
    </source>
</evidence>
<dbReference type="PATRIC" id="fig|157687.3.peg.2202"/>
<feature type="chain" id="PRO_5007461283" description="Lipoprotein" evidence="1">
    <location>
        <begin position="22"/>
        <end position="160"/>
    </location>
</feature>
<proteinExistence type="predicted"/>